<dbReference type="GO" id="GO:0050918">
    <property type="term" value="P:positive chemotaxis"/>
    <property type="evidence" value="ECO:0007669"/>
    <property type="project" value="TreeGrafter"/>
</dbReference>
<dbReference type="Pfam" id="PF02154">
    <property type="entry name" value="FliM"/>
    <property type="match status" value="1"/>
</dbReference>
<keyword evidence="13" id="KW-1185">Reference proteome</keyword>
<keyword evidence="7" id="KW-0283">Flagellar rotation</keyword>
<organism evidence="12 13">
    <name type="scientific">Candidatus Syntrophocurvum alkaliphilum</name>
    <dbReference type="NCBI Taxonomy" id="2293317"/>
    <lineage>
        <taxon>Bacteria</taxon>
        <taxon>Bacillati</taxon>
        <taxon>Bacillota</taxon>
        <taxon>Clostridia</taxon>
        <taxon>Eubacteriales</taxon>
        <taxon>Syntrophomonadaceae</taxon>
        <taxon>Candidatus Syntrophocurvum</taxon>
    </lineage>
</organism>
<dbReference type="EMBL" id="CP046457">
    <property type="protein sequence ID" value="QGT99175.1"/>
    <property type="molecule type" value="Genomic_DNA"/>
</dbReference>
<evidence type="ECO:0000256" key="1">
    <source>
        <dbReference type="ARBA" id="ARBA00004117"/>
    </source>
</evidence>
<evidence type="ECO:0000256" key="3">
    <source>
        <dbReference type="ARBA" id="ARBA00011049"/>
    </source>
</evidence>
<dbReference type="PRINTS" id="PR00955">
    <property type="entry name" value="FLGMOTORFLIM"/>
</dbReference>
<dbReference type="GO" id="GO:0009425">
    <property type="term" value="C:bacterial-type flagellum basal body"/>
    <property type="evidence" value="ECO:0007669"/>
    <property type="project" value="UniProtKB-SubCell"/>
</dbReference>
<dbReference type="PANTHER" id="PTHR30034:SF6">
    <property type="entry name" value="YOP PROTEINS TRANSLOCATION PROTEIN Q"/>
    <property type="match status" value="1"/>
</dbReference>
<evidence type="ECO:0000256" key="9">
    <source>
        <dbReference type="ARBA" id="ARBA00023143"/>
    </source>
</evidence>
<comment type="subcellular location">
    <subcellularLocation>
        <location evidence="1">Bacterial flagellum basal body</location>
    </subcellularLocation>
    <subcellularLocation>
        <location evidence="2">Cell membrane</location>
        <topology evidence="2">Peripheral membrane protein</topology>
    </subcellularLocation>
</comment>
<feature type="domain" description="Flagellar motor switch protein FliN-like C-terminal" evidence="11">
    <location>
        <begin position="253"/>
        <end position="324"/>
    </location>
</feature>
<dbReference type="PANTHER" id="PTHR30034">
    <property type="entry name" value="FLAGELLAR MOTOR SWITCH PROTEIN FLIM"/>
    <property type="match status" value="1"/>
</dbReference>
<dbReference type="GO" id="GO:0005886">
    <property type="term" value="C:plasma membrane"/>
    <property type="evidence" value="ECO:0007669"/>
    <property type="project" value="UniProtKB-SubCell"/>
</dbReference>
<dbReference type="GO" id="GO:0003774">
    <property type="term" value="F:cytoskeletal motor activity"/>
    <property type="evidence" value="ECO:0007669"/>
    <property type="project" value="InterPro"/>
</dbReference>
<gene>
    <name evidence="12" type="ORF">SYNTR_0582</name>
</gene>
<evidence type="ECO:0000313" key="12">
    <source>
        <dbReference type="EMBL" id="QGT99175.1"/>
    </source>
</evidence>
<keyword evidence="6" id="KW-0145">Chemotaxis</keyword>
<accession>A0A6I6DD31</accession>
<proteinExistence type="inferred from homology"/>
<dbReference type="OrthoDB" id="9806941at2"/>
<dbReference type="KEGG" id="salq:SYNTR_0582"/>
<keyword evidence="9" id="KW-0975">Bacterial flagellum</keyword>
<dbReference type="InterPro" id="IPR001543">
    <property type="entry name" value="FliN-like_C"/>
</dbReference>
<protein>
    <recommendedName>
        <fullName evidence="4 10">Flagellar motor switch protein FliM</fullName>
    </recommendedName>
</protein>
<keyword evidence="8" id="KW-0472">Membrane</keyword>
<evidence type="ECO:0000259" key="11">
    <source>
        <dbReference type="Pfam" id="PF01052"/>
    </source>
</evidence>
<sequence length="331" mass="37264">MSDVLSQNEIDDLLSALSTGSVDANELKEEQTKKKVKLYDFRRPNKFSKDQIHTLQVIYENYARSLGTYLSAHLRAPLQMEVLSVEQLTYDEFIRSIPNPTIFSIFSLYPLEGSAILEINPNLGFTFLDRLLGGPGIVPPKIRGLTEIELTVMEKLGQKMLDALQEPWESIIELDPVIERIETNPQFTQLVSPGEIMIIVSIEVKMNDELGMINMCIPFIVLEPIIEKLSVHYYYAQSSNQKKSPENETTIKQKLQNTALPIKVVLGETVITVKDLLELSVGDVVPVNKNIGDEIEVIIGQRTKFLGKPGIHNNKSSIQITKVLEEGNENE</sequence>
<evidence type="ECO:0000256" key="5">
    <source>
        <dbReference type="ARBA" id="ARBA00022475"/>
    </source>
</evidence>
<dbReference type="SUPFAM" id="SSF103039">
    <property type="entry name" value="CheC-like"/>
    <property type="match status" value="1"/>
</dbReference>
<dbReference type="Gene3D" id="3.40.1550.10">
    <property type="entry name" value="CheC-like"/>
    <property type="match status" value="1"/>
</dbReference>
<reference evidence="13" key="1">
    <citation type="journal article" date="2019" name="Microbiology">
        <title>Complete Genome Sequence of an Uncultured Bacterium of the Candidate Phylum Bipolaricaulota.</title>
        <authorList>
            <person name="Kadnikov V.V."/>
            <person name="Mardanov A.V."/>
            <person name="Beletsky A.V."/>
            <person name="Frank Y.A."/>
            <person name="Karnachuk O.V."/>
            <person name="Ravin N.V."/>
        </authorList>
    </citation>
    <scope>NUCLEOTIDE SEQUENCE [LARGE SCALE GENOMIC DNA]</scope>
</reference>
<keyword evidence="12" id="KW-0282">Flagellum</keyword>
<comment type="similarity">
    <text evidence="3">Belongs to the FliM family.</text>
</comment>
<dbReference type="NCBIfam" id="TIGR01397">
    <property type="entry name" value="fliM_switch"/>
    <property type="match status" value="1"/>
</dbReference>
<evidence type="ECO:0000256" key="10">
    <source>
        <dbReference type="NCBIfam" id="TIGR01397"/>
    </source>
</evidence>
<evidence type="ECO:0000313" key="13">
    <source>
        <dbReference type="Proteomes" id="UP000426444"/>
    </source>
</evidence>
<dbReference type="InterPro" id="IPR001689">
    <property type="entry name" value="Flag_FliM"/>
</dbReference>
<dbReference type="AlphaFoldDB" id="A0A6I6DD31"/>
<dbReference type="GO" id="GO:0071978">
    <property type="term" value="P:bacterial-type flagellum-dependent swarming motility"/>
    <property type="evidence" value="ECO:0007669"/>
    <property type="project" value="TreeGrafter"/>
</dbReference>
<dbReference type="SUPFAM" id="SSF101801">
    <property type="entry name" value="Surface presentation of antigens (SPOA)"/>
    <property type="match status" value="1"/>
</dbReference>
<dbReference type="RefSeq" id="WP_156203097.1">
    <property type="nucleotide sequence ID" value="NZ_CP046457.1"/>
</dbReference>
<dbReference type="InterPro" id="IPR036429">
    <property type="entry name" value="SpoA-like_sf"/>
</dbReference>
<dbReference type="Pfam" id="PF01052">
    <property type="entry name" value="FliMN_C"/>
    <property type="match status" value="1"/>
</dbReference>
<dbReference type="Proteomes" id="UP000426444">
    <property type="component" value="Chromosome"/>
</dbReference>
<keyword evidence="12" id="KW-0966">Cell projection</keyword>
<evidence type="ECO:0000256" key="7">
    <source>
        <dbReference type="ARBA" id="ARBA00022779"/>
    </source>
</evidence>
<evidence type="ECO:0000256" key="8">
    <source>
        <dbReference type="ARBA" id="ARBA00023136"/>
    </source>
</evidence>
<keyword evidence="12" id="KW-0969">Cilium</keyword>
<dbReference type="Gene3D" id="2.30.330.10">
    <property type="entry name" value="SpoA-like"/>
    <property type="match status" value="1"/>
</dbReference>
<dbReference type="PIRSF" id="PIRSF002888">
    <property type="entry name" value="FliM"/>
    <property type="match status" value="1"/>
</dbReference>
<evidence type="ECO:0000256" key="4">
    <source>
        <dbReference type="ARBA" id="ARBA00021898"/>
    </source>
</evidence>
<keyword evidence="5" id="KW-1003">Cell membrane</keyword>
<evidence type="ECO:0000256" key="2">
    <source>
        <dbReference type="ARBA" id="ARBA00004202"/>
    </source>
</evidence>
<dbReference type="InterPro" id="IPR028976">
    <property type="entry name" value="CheC-like_sf"/>
</dbReference>
<evidence type="ECO:0000256" key="6">
    <source>
        <dbReference type="ARBA" id="ARBA00022500"/>
    </source>
</evidence>
<dbReference type="CDD" id="cd17908">
    <property type="entry name" value="FliM"/>
    <property type="match status" value="1"/>
</dbReference>
<name>A0A6I6DD31_9FIRM</name>